<evidence type="ECO:0000256" key="13">
    <source>
        <dbReference type="ARBA" id="ARBA00023268"/>
    </source>
</evidence>
<dbReference type="GO" id="GO:0006310">
    <property type="term" value="P:DNA recombination"/>
    <property type="evidence" value="ECO:0007669"/>
    <property type="project" value="UniProtKB-KW"/>
</dbReference>
<evidence type="ECO:0000256" key="10">
    <source>
        <dbReference type="ARBA" id="ARBA00022932"/>
    </source>
</evidence>
<evidence type="ECO:0000313" key="17">
    <source>
        <dbReference type="Ensembl" id="ENSKMAP00000000244.1"/>
    </source>
</evidence>
<dbReference type="GO" id="GO:0003887">
    <property type="term" value="F:DNA-directed DNA polymerase activity"/>
    <property type="evidence" value="ECO:0007669"/>
    <property type="project" value="UniProtKB-KW"/>
</dbReference>
<keyword evidence="10" id="KW-0548">Nucleotidyltransferase</keyword>
<reference evidence="17" key="2">
    <citation type="submission" date="2025-09" db="UniProtKB">
        <authorList>
            <consortium name="Ensembl"/>
        </authorList>
    </citation>
    <scope>IDENTIFICATION</scope>
</reference>
<dbReference type="SUPFAM" id="SSF53098">
    <property type="entry name" value="Ribonuclease H-like"/>
    <property type="match status" value="1"/>
</dbReference>
<dbReference type="InterPro" id="IPR041577">
    <property type="entry name" value="RT_RNaseH_2"/>
</dbReference>
<dbReference type="GO" id="GO:0004523">
    <property type="term" value="F:RNA-DNA hybrid ribonuclease activity"/>
    <property type="evidence" value="ECO:0007669"/>
    <property type="project" value="UniProtKB-EC"/>
</dbReference>
<dbReference type="InterPro" id="IPR001584">
    <property type="entry name" value="Integrase_cat-core"/>
</dbReference>
<evidence type="ECO:0000259" key="15">
    <source>
        <dbReference type="PROSITE" id="PS50878"/>
    </source>
</evidence>
<accession>A0A3Q2ZQ60</accession>
<keyword evidence="7" id="KW-0460">Magnesium</keyword>
<dbReference type="Ensembl" id="ENSKMAT00000000269.1">
    <property type="protein sequence ID" value="ENSKMAP00000000244.1"/>
    <property type="gene ID" value="ENSKMAG00000000229.1"/>
</dbReference>
<keyword evidence="6" id="KW-0378">Hydrolase</keyword>
<keyword evidence="8" id="KW-0229">DNA integration</keyword>
<dbReference type="InterPro" id="IPR036397">
    <property type="entry name" value="RNaseH_sf"/>
</dbReference>
<dbReference type="Gene3D" id="3.10.10.10">
    <property type="entry name" value="HIV Type 1 Reverse Transcriptase, subunit A, domain 1"/>
    <property type="match status" value="1"/>
</dbReference>
<evidence type="ECO:0000256" key="12">
    <source>
        <dbReference type="ARBA" id="ARBA00023172"/>
    </source>
</evidence>
<dbReference type="Proteomes" id="UP000264800">
    <property type="component" value="Unplaced"/>
</dbReference>
<keyword evidence="10" id="KW-0808">Transferase</keyword>
<name>A0A3Q2ZQ60_KRYMA</name>
<keyword evidence="4" id="KW-0479">Metal-binding</keyword>
<keyword evidence="18" id="KW-1185">Reference proteome</keyword>
<dbReference type="FunFam" id="3.10.20.370:FF:000003">
    <property type="entry name" value="Transposon Tf2-6 polyprotein"/>
    <property type="match status" value="1"/>
</dbReference>
<dbReference type="OMA" id="FCWEESA"/>
<dbReference type="CDD" id="cd09274">
    <property type="entry name" value="RNase_HI_RT_Ty3"/>
    <property type="match status" value="1"/>
</dbReference>
<dbReference type="Pfam" id="PF00078">
    <property type="entry name" value="RVT_1"/>
    <property type="match status" value="1"/>
</dbReference>
<dbReference type="GO" id="GO:0006508">
    <property type="term" value="P:proteolysis"/>
    <property type="evidence" value="ECO:0007669"/>
    <property type="project" value="UniProtKB-KW"/>
</dbReference>
<dbReference type="InterPro" id="IPR050951">
    <property type="entry name" value="Retrovirus_Pol_polyprotein"/>
</dbReference>
<evidence type="ECO:0000256" key="1">
    <source>
        <dbReference type="ARBA" id="ARBA00010879"/>
    </source>
</evidence>
<dbReference type="FunFam" id="3.30.70.270:FF:000020">
    <property type="entry name" value="Transposon Tf2-6 polyprotein-like Protein"/>
    <property type="match status" value="1"/>
</dbReference>
<dbReference type="GO" id="GO:0004190">
    <property type="term" value="F:aspartic-type endopeptidase activity"/>
    <property type="evidence" value="ECO:0007669"/>
    <property type="project" value="UniProtKB-KW"/>
</dbReference>
<keyword evidence="12" id="KW-0233">DNA recombination</keyword>
<dbReference type="Pfam" id="PF00665">
    <property type="entry name" value="rve"/>
    <property type="match status" value="1"/>
</dbReference>
<dbReference type="PANTHER" id="PTHR37984">
    <property type="entry name" value="PROTEIN CBG26694"/>
    <property type="match status" value="1"/>
</dbReference>
<keyword evidence="9" id="KW-0695">RNA-directed DNA polymerase</keyword>
<comment type="similarity">
    <text evidence="1">Belongs to the beta type-B retroviral polymerase family. HERV class-II K(HML-2) pol subfamily.</text>
</comment>
<evidence type="ECO:0000256" key="4">
    <source>
        <dbReference type="ARBA" id="ARBA00022723"/>
    </source>
</evidence>
<keyword evidence="3" id="KW-0645">Protease</keyword>
<evidence type="ECO:0000256" key="7">
    <source>
        <dbReference type="ARBA" id="ARBA00022842"/>
    </source>
</evidence>
<dbReference type="Pfam" id="PF24626">
    <property type="entry name" value="SH3_Tf2-1"/>
    <property type="match status" value="1"/>
</dbReference>
<proteinExistence type="inferred from homology"/>
<evidence type="ECO:0000256" key="6">
    <source>
        <dbReference type="ARBA" id="ARBA00022801"/>
    </source>
</evidence>
<reference evidence="17" key="1">
    <citation type="submission" date="2025-08" db="UniProtKB">
        <authorList>
            <consortium name="Ensembl"/>
        </authorList>
    </citation>
    <scope>IDENTIFICATION</scope>
</reference>
<dbReference type="Gene3D" id="3.30.420.10">
    <property type="entry name" value="Ribonuclease H-like superfamily/Ribonuclease H"/>
    <property type="match status" value="1"/>
</dbReference>
<dbReference type="GeneTree" id="ENSGT01060000248608"/>
<keyword evidence="11" id="KW-0238">DNA-binding</keyword>
<dbReference type="Gene3D" id="1.10.340.70">
    <property type="match status" value="1"/>
</dbReference>
<feature type="domain" description="Integrase catalytic" evidence="16">
    <location>
        <begin position="635"/>
        <end position="794"/>
    </location>
</feature>
<dbReference type="InterPro" id="IPR043502">
    <property type="entry name" value="DNA/RNA_pol_sf"/>
</dbReference>
<evidence type="ECO:0000256" key="14">
    <source>
        <dbReference type="ARBA" id="ARBA00039658"/>
    </source>
</evidence>
<dbReference type="InterPro" id="IPR056924">
    <property type="entry name" value="SH3_Tf2-1"/>
</dbReference>
<feature type="domain" description="Reverse transcriptase" evidence="15">
    <location>
        <begin position="117"/>
        <end position="296"/>
    </location>
</feature>
<dbReference type="Pfam" id="PF17921">
    <property type="entry name" value="Integrase_H2C2"/>
    <property type="match status" value="1"/>
</dbReference>
<evidence type="ECO:0000256" key="5">
    <source>
        <dbReference type="ARBA" id="ARBA00022750"/>
    </source>
</evidence>
<evidence type="ECO:0000259" key="16">
    <source>
        <dbReference type="PROSITE" id="PS50994"/>
    </source>
</evidence>
<dbReference type="GO" id="GO:0046872">
    <property type="term" value="F:metal ion binding"/>
    <property type="evidence" value="ECO:0007669"/>
    <property type="project" value="UniProtKB-KW"/>
</dbReference>
<dbReference type="InterPro" id="IPR043128">
    <property type="entry name" value="Rev_trsase/Diguanyl_cyclase"/>
</dbReference>
<dbReference type="AlphaFoldDB" id="A0A3Q2ZQ60"/>
<dbReference type="GO" id="GO:0015074">
    <property type="term" value="P:DNA integration"/>
    <property type="evidence" value="ECO:0007669"/>
    <property type="project" value="UniProtKB-KW"/>
</dbReference>
<dbReference type="PANTHER" id="PTHR37984:SF5">
    <property type="entry name" value="PROTEIN NYNRIN-LIKE"/>
    <property type="match status" value="1"/>
</dbReference>
<dbReference type="PROSITE" id="PS50878">
    <property type="entry name" value="RT_POL"/>
    <property type="match status" value="1"/>
</dbReference>
<evidence type="ECO:0000313" key="18">
    <source>
        <dbReference type="Proteomes" id="UP000264800"/>
    </source>
</evidence>
<dbReference type="CDD" id="cd01647">
    <property type="entry name" value="RT_LTR"/>
    <property type="match status" value="1"/>
</dbReference>
<dbReference type="InterPro" id="IPR041588">
    <property type="entry name" value="Integrase_H2C2"/>
</dbReference>
<evidence type="ECO:0000256" key="9">
    <source>
        <dbReference type="ARBA" id="ARBA00022918"/>
    </source>
</evidence>
<keyword evidence="10" id="KW-0239">DNA-directed DNA polymerase</keyword>
<dbReference type="STRING" id="37003.ENSKMAP00000000244"/>
<dbReference type="InterPro" id="IPR000477">
    <property type="entry name" value="RT_dom"/>
</dbReference>
<dbReference type="GO" id="GO:0003964">
    <property type="term" value="F:RNA-directed DNA polymerase activity"/>
    <property type="evidence" value="ECO:0007669"/>
    <property type="project" value="UniProtKB-KW"/>
</dbReference>
<keyword evidence="13" id="KW-0511">Multifunctional enzyme</keyword>
<dbReference type="EC" id="3.1.26.4" evidence="2"/>
<evidence type="ECO:0000256" key="8">
    <source>
        <dbReference type="ARBA" id="ARBA00022908"/>
    </source>
</evidence>
<dbReference type="FunFam" id="1.10.340.70:FF:000001">
    <property type="entry name" value="Retrovirus-related Pol polyprotein from transposon gypsy-like Protein"/>
    <property type="match status" value="1"/>
</dbReference>
<dbReference type="Pfam" id="PF17919">
    <property type="entry name" value="RT_RNaseH_2"/>
    <property type="match status" value="1"/>
</dbReference>
<dbReference type="InterPro" id="IPR012337">
    <property type="entry name" value="RNaseH-like_sf"/>
</dbReference>
<sequence length="933" mass="105638">MILGCPWLQLHNPVINWTEKRIESWSPFCLQNCLHSALPSSSIKTEPEQNPDLTKIPVEYHHLAPVFSKAKALSLPPHRPYDCAIELIPGETLPSSRLFNLSGPEREAMKSYIEDSLASGIIRPSKSPLGAGFFFVQKKDKSLRPCIDYRGLNQITVKNKYPLPLIDSVHQQLHSATVFTKLDLRNAYHLVRIREGDEWKTAFKTPLGHFEYLVMPFGLTNPPAVFQSLINDILRDFLNISVFVYLDDILIYSQDPAQHQNHVKAVLQRLLENQLFVKAEKCEFGVTTVNFLGFIFGQGFYQTDPEKIRAVADWPTPTDRRQLQRFLGFANFYRRFIQDYSKVTTPLTQLTSTKQSFTWSPEAQSAFNKLKALFVSAPILRHPDPKLQFIVEVDASDTGVGAVLSQRSTQDNKIHPCAYFSRRLTSAESNYDVGNRELLAIKLALEEWRHWLEGSEVPFIIWTDHKNLAYLQTAKRLNPRQARWSLFFGRFNFSITYRPGTKNVKPDALSRLWAREGSSNQEEPIIPPSIIVGALTWDIEREIREAQQGEPDPGGGPPDKIYVPTTVRPRVLDWLHSQQFSCHPGVNRMTKLANRYFWWPSLAADIKEFVSACSTCARFKGGNQLPAGLLQPLPIPSRPWSHIAIDFVTGLPPSHGHTVIFTIVDRFSKSAHFIPLSKLPTAFETAEIITHHVFRLHGIPVDILLDRGPQFTSQVWRSFCRGLGAGVSLTSGYHPQSNGQSERCNQELEAALRVLASDNPSTWSKKLVWIEYAHNTHVSLATGLSPFEAALGYNPPLFPSFESDIAVPSVQAHLRRCRSNWRQTKRALQRSCEQNKKYADRHRSSAPKYKVGDKVWLSTRDIPLKGTSKKLAPRFIGPFPIEKVLNPSSVHLSLPTAMQIHPAFHVSQIKPFVDSPLSPPTVLPPPARLIDNQ</sequence>
<keyword evidence="5" id="KW-0064">Aspartyl protease</keyword>
<dbReference type="Gene3D" id="3.30.70.270">
    <property type="match status" value="2"/>
</dbReference>
<dbReference type="GO" id="GO:0003677">
    <property type="term" value="F:DNA binding"/>
    <property type="evidence" value="ECO:0007669"/>
    <property type="project" value="UniProtKB-KW"/>
</dbReference>
<dbReference type="FunFam" id="3.30.420.10:FF:000032">
    <property type="entry name" value="Retrovirus-related Pol polyprotein from transposon 297-like Protein"/>
    <property type="match status" value="1"/>
</dbReference>
<evidence type="ECO:0000256" key="2">
    <source>
        <dbReference type="ARBA" id="ARBA00012180"/>
    </source>
</evidence>
<dbReference type="PROSITE" id="PS50994">
    <property type="entry name" value="INTEGRASE"/>
    <property type="match status" value="1"/>
</dbReference>
<protein>
    <recommendedName>
        <fullName evidence="14">Gypsy retrotransposon integrase-like protein 1</fullName>
        <ecNumber evidence="2">3.1.26.4</ecNumber>
    </recommendedName>
</protein>
<evidence type="ECO:0000256" key="3">
    <source>
        <dbReference type="ARBA" id="ARBA00022670"/>
    </source>
</evidence>
<dbReference type="SUPFAM" id="SSF56672">
    <property type="entry name" value="DNA/RNA polymerases"/>
    <property type="match status" value="1"/>
</dbReference>
<evidence type="ECO:0000256" key="11">
    <source>
        <dbReference type="ARBA" id="ARBA00023125"/>
    </source>
</evidence>
<organism evidence="17 18">
    <name type="scientific">Kryptolebias marmoratus</name>
    <name type="common">Mangrove killifish</name>
    <name type="synonym">Rivulus marmoratus</name>
    <dbReference type="NCBI Taxonomy" id="37003"/>
    <lineage>
        <taxon>Eukaryota</taxon>
        <taxon>Metazoa</taxon>
        <taxon>Chordata</taxon>
        <taxon>Craniata</taxon>
        <taxon>Vertebrata</taxon>
        <taxon>Euteleostomi</taxon>
        <taxon>Actinopterygii</taxon>
        <taxon>Neopterygii</taxon>
        <taxon>Teleostei</taxon>
        <taxon>Neoteleostei</taxon>
        <taxon>Acanthomorphata</taxon>
        <taxon>Ovalentaria</taxon>
        <taxon>Atherinomorphae</taxon>
        <taxon>Cyprinodontiformes</taxon>
        <taxon>Rivulidae</taxon>
        <taxon>Kryptolebias</taxon>
    </lineage>
</organism>